<gene>
    <name evidence="1" type="ORF">PMAYCL1PPCAC_05732</name>
</gene>
<name>A0AAN5CA75_9BILA</name>
<dbReference type="Proteomes" id="UP001328107">
    <property type="component" value="Unassembled WGS sequence"/>
</dbReference>
<evidence type="ECO:0000313" key="1">
    <source>
        <dbReference type="EMBL" id="GMR35537.1"/>
    </source>
</evidence>
<comment type="caution">
    <text evidence="1">The sequence shown here is derived from an EMBL/GenBank/DDBJ whole genome shotgun (WGS) entry which is preliminary data.</text>
</comment>
<proteinExistence type="predicted"/>
<dbReference type="EMBL" id="BTRK01000002">
    <property type="protein sequence ID" value="GMR35537.1"/>
    <property type="molecule type" value="Genomic_DNA"/>
</dbReference>
<evidence type="ECO:0000313" key="2">
    <source>
        <dbReference type="Proteomes" id="UP001328107"/>
    </source>
</evidence>
<protein>
    <submittedName>
        <fullName evidence="1">Uncharacterized protein</fullName>
    </submittedName>
</protein>
<reference evidence="2" key="1">
    <citation type="submission" date="2022-10" db="EMBL/GenBank/DDBJ databases">
        <title>Genome assembly of Pristionchus species.</title>
        <authorList>
            <person name="Yoshida K."/>
            <person name="Sommer R.J."/>
        </authorList>
    </citation>
    <scope>NUCLEOTIDE SEQUENCE [LARGE SCALE GENOMIC DNA]</scope>
    <source>
        <strain evidence="2">RS5460</strain>
    </source>
</reference>
<accession>A0AAN5CA75</accession>
<keyword evidence="2" id="KW-1185">Reference proteome</keyword>
<dbReference type="AlphaFoldDB" id="A0AAN5CA75"/>
<organism evidence="1 2">
    <name type="scientific">Pristionchus mayeri</name>
    <dbReference type="NCBI Taxonomy" id="1317129"/>
    <lineage>
        <taxon>Eukaryota</taxon>
        <taxon>Metazoa</taxon>
        <taxon>Ecdysozoa</taxon>
        <taxon>Nematoda</taxon>
        <taxon>Chromadorea</taxon>
        <taxon>Rhabditida</taxon>
        <taxon>Rhabditina</taxon>
        <taxon>Diplogasteromorpha</taxon>
        <taxon>Diplogasteroidea</taxon>
        <taxon>Neodiplogasteridae</taxon>
        <taxon>Pristionchus</taxon>
    </lineage>
</organism>
<sequence>EDDDVDWKLGQVNQWIGSRVEMVTLMNVYDPRKMAAFAKLIEKTHIGKLRIVADELPEELGFLVKTVVDRNVQKLILVGQFASAKSNVDLLLQLSSFVPSIHINQT</sequence>
<feature type="non-terminal residue" evidence="1">
    <location>
        <position position="106"/>
    </location>
</feature>
<feature type="non-terminal residue" evidence="1">
    <location>
        <position position="1"/>
    </location>
</feature>